<feature type="compositionally biased region" description="Polar residues" evidence="1">
    <location>
        <begin position="127"/>
        <end position="151"/>
    </location>
</feature>
<evidence type="ECO:0000313" key="2">
    <source>
        <dbReference type="EMBL" id="KAK5634512.1"/>
    </source>
</evidence>
<protein>
    <submittedName>
        <fullName evidence="2">Uncharacterized protein</fullName>
    </submittedName>
</protein>
<reference evidence="2 3" key="1">
    <citation type="submission" date="2023-10" db="EMBL/GenBank/DDBJ databases">
        <title>Draft genome sequence of Xylaria bambusicola isolate GMP-LS, the root and basal stem rot pathogen of sugarcane in Indonesia.</title>
        <authorList>
            <person name="Selvaraj P."/>
            <person name="Muralishankar V."/>
            <person name="Muruganantham S."/>
            <person name="Sp S."/>
            <person name="Haryani S."/>
            <person name="Lau K.J.X."/>
            <person name="Naqvi N.I."/>
        </authorList>
    </citation>
    <scope>NUCLEOTIDE SEQUENCE [LARGE SCALE GENOMIC DNA]</scope>
    <source>
        <strain evidence="2">GMP-LS</strain>
    </source>
</reference>
<dbReference type="Proteomes" id="UP001305414">
    <property type="component" value="Unassembled WGS sequence"/>
</dbReference>
<evidence type="ECO:0000313" key="3">
    <source>
        <dbReference type="Proteomes" id="UP001305414"/>
    </source>
</evidence>
<proteinExistence type="predicted"/>
<organism evidence="2 3">
    <name type="scientific">Xylaria bambusicola</name>
    <dbReference type="NCBI Taxonomy" id="326684"/>
    <lineage>
        <taxon>Eukaryota</taxon>
        <taxon>Fungi</taxon>
        <taxon>Dikarya</taxon>
        <taxon>Ascomycota</taxon>
        <taxon>Pezizomycotina</taxon>
        <taxon>Sordariomycetes</taxon>
        <taxon>Xylariomycetidae</taxon>
        <taxon>Xylariales</taxon>
        <taxon>Xylariaceae</taxon>
        <taxon>Xylaria</taxon>
    </lineage>
</organism>
<evidence type="ECO:0000256" key="1">
    <source>
        <dbReference type="SAM" id="MobiDB-lite"/>
    </source>
</evidence>
<accession>A0AAN7US42</accession>
<dbReference type="EMBL" id="JAWHQM010000042">
    <property type="protein sequence ID" value="KAK5634512.1"/>
    <property type="molecule type" value="Genomic_DNA"/>
</dbReference>
<name>A0AAN7US42_9PEZI</name>
<keyword evidence="3" id="KW-1185">Reference proteome</keyword>
<gene>
    <name evidence="2" type="ORF">RRF57_010225</name>
</gene>
<dbReference type="AlphaFoldDB" id="A0AAN7US42"/>
<feature type="region of interest" description="Disordered" evidence="1">
    <location>
        <begin position="125"/>
        <end position="151"/>
    </location>
</feature>
<sequence>MTQRTQDSLVCSIPARELRSTTVLRWTKQQEDEFIDHILHHFDFENKYDDFYLLLERLGVDGFEDIKNDQDDGVHMIIVRKVQDKITHLRTKAGLGNQPIRDPSDDHGIQGGVARQIARDLYGGGTQVNTRANTGRNAERNAQGNAGENGV</sequence>
<comment type="caution">
    <text evidence="2">The sequence shown here is derived from an EMBL/GenBank/DDBJ whole genome shotgun (WGS) entry which is preliminary data.</text>
</comment>